<evidence type="ECO:0000256" key="3">
    <source>
        <dbReference type="HAMAP-Rule" id="MF_00528"/>
    </source>
</evidence>
<gene>
    <name evidence="4" type="ORF">K3T81_12380</name>
</gene>
<evidence type="ECO:0000313" key="5">
    <source>
        <dbReference type="Proteomes" id="UP001199631"/>
    </source>
</evidence>
<dbReference type="NCBIfam" id="TIGR00172">
    <property type="entry name" value="maf"/>
    <property type="match status" value="1"/>
</dbReference>
<dbReference type="Gene3D" id="3.90.950.10">
    <property type="match status" value="1"/>
</dbReference>
<dbReference type="EC" id="3.6.1.9" evidence="3"/>
<dbReference type="InterPro" id="IPR003697">
    <property type="entry name" value="Maf-like"/>
</dbReference>
<dbReference type="SUPFAM" id="SSF52972">
    <property type="entry name" value="ITPase-like"/>
    <property type="match status" value="1"/>
</dbReference>
<dbReference type="GO" id="GO:0047429">
    <property type="term" value="F:nucleoside triphosphate diphosphatase activity"/>
    <property type="evidence" value="ECO:0007669"/>
    <property type="project" value="UniProtKB-EC"/>
</dbReference>
<proteinExistence type="inferred from homology"/>
<comment type="caution">
    <text evidence="3">Lacks conserved residue(s) required for the propagation of feature annotation.</text>
</comment>
<name>A0AAW5B7E6_9BACI</name>
<feature type="active site" description="Proton acceptor" evidence="3">
    <location>
        <position position="71"/>
    </location>
</feature>
<comment type="function">
    <text evidence="3">Nucleoside triphosphate pyrophosphatase that hydrolyzes dTTP and UTP. May have a dual role in cell division arrest and in preventing the incorporation of modified nucleotides into cellular nucleic acids.</text>
</comment>
<keyword evidence="3" id="KW-0963">Cytoplasm</keyword>
<evidence type="ECO:0000256" key="2">
    <source>
        <dbReference type="ARBA" id="ARBA00022801"/>
    </source>
</evidence>
<dbReference type="GO" id="GO:0005737">
    <property type="term" value="C:cytoplasm"/>
    <property type="evidence" value="ECO:0007669"/>
    <property type="project" value="UniProtKB-SubCell"/>
</dbReference>
<feature type="site" description="Important for substrate specificity" evidence="3">
    <location>
        <position position="154"/>
    </location>
</feature>
<dbReference type="PANTHER" id="PTHR43213:SF5">
    <property type="entry name" value="BIFUNCTIONAL DTTP_UTP PYROPHOSPHATASE_METHYLTRANSFERASE PROTEIN-RELATED"/>
    <property type="match status" value="1"/>
</dbReference>
<organism evidence="4 5">
    <name type="scientific">Oceanobacillus jordanicus</name>
    <dbReference type="NCBI Taxonomy" id="2867266"/>
    <lineage>
        <taxon>Bacteria</taxon>
        <taxon>Bacillati</taxon>
        <taxon>Bacillota</taxon>
        <taxon>Bacilli</taxon>
        <taxon>Bacillales</taxon>
        <taxon>Bacillaceae</taxon>
        <taxon>Oceanobacillus</taxon>
    </lineage>
</organism>
<dbReference type="Pfam" id="PF02545">
    <property type="entry name" value="Maf"/>
    <property type="match status" value="1"/>
</dbReference>
<comment type="subcellular location">
    <subcellularLocation>
        <location evidence="3">Cytoplasm</location>
    </subcellularLocation>
</comment>
<accession>A0AAW5B7E6</accession>
<evidence type="ECO:0000256" key="1">
    <source>
        <dbReference type="ARBA" id="ARBA00001968"/>
    </source>
</evidence>
<dbReference type="GO" id="GO:0009117">
    <property type="term" value="P:nucleotide metabolic process"/>
    <property type="evidence" value="ECO:0007669"/>
    <property type="project" value="UniProtKB-KW"/>
</dbReference>
<dbReference type="EMBL" id="JAIFZM010000010">
    <property type="protein sequence ID" value="MCG3419953.1"/>
    <property type="molecule type" value="Genomic_DNA"/>
</dbReference>
<dbReference type="HAMAP" id="MF_00528">
    <property type="entry name" value="Maf"/>
    <property type="match status" value="1"/>
</dbReference>
<dbReference type="PANTHER" id="PTHR43213">
    <property type="entry name" value="BIFUNCTIONAL DTTP/UTP PYROPHOSPHATASE/METHYLTRANSFERASE PROTEIN-RELATED"/>
    <property type="match status" value="1"/>
</dbReference>
<sequence length="191" mass="21607">MSTDKLILGSSSPRRQELLKQVNLPFSVRTPDIDESQITTNNPIEKVEQLAIRKSQAIPLLDEKEVILTADTVVSYKQQIFEKPKNKKAAIQMISDLSGEMHEVYTGVQIRSSKQELVFVERAEVEFWSLSEEEINWYVSTPDPYDKAGAYGIQSLGAALVKRINGDYATIVGLPISKVVRELRQFSIFPY</sequence>
<reference evidence="4 5" key="1">
    <citation type="journal article" date="2022" name="Evol. Bioinform. Online">
        <title>Draft Genome Sequence of Oceanobacillus jordanicus Strain GSFE11, a Halotolerant Plant Growth-Promoting Bacterial Endophyte Isolated From the Jordan Valley.</title>
        <authorList>
            <person name="Alhindi T."/>
            <person name="Albdaiwi R."/>
        </authorList>
    </citation>
    <scope>NUCLEOTIDE SEQUENCE [LARGE SCALE GENOMIC DNA]</scope>
    <source>
        <strain evidence="4 5">GSFE11</strain>
    </source>
</reference>
<protein>
    <recommendedName>
        <fullName evidence="3">dTTP/UTP pyrophosphatase</fullName>
        <shortName evidence="3">dTTPase/UTPase</shortName>
        <ecNumber evidence="3">3.6.1.9</ecNumber>
    </recommendedName>
    <alternativeName>
        <fullName evidence="3">Nucleoside triphosphate pyrophosphatase</fullName>
    </alternativeName>
    <alternativeName>
        <fullName evidence="3">Nucleotide pyrophosphatase</fullName>
        <shortName evidence="3">Nucleotide PPase</shortName>
    </alternativeName>
</protein>
<comment type="catalytic activity">
    <reaction evidence="3">
        <text>dTTP + H2O = dTMP + diphosphate + H(+)</text>
        <dbReference type="Rhea" id="RHEA:28534"/>
        <dbReference type="ChEBI" id="CHEBI:15377"/>
        <dbReference type="ChEBI" id="CHEBI:15378"/>
        <dbReference type="ChEBI" id="CHEBI:33019"/>
        <dbReference type="ChEBI" id="CHEBI:37568"/>
        <dbReference type="ChEBI" id="CHEBI:63528"/>
        <dbReference type="EC" id="3.6.1.9"/>
    </reaction>
</comment>
<dbReference type="Proteomes" id="UP001199631">
    <property type="component" value="Unassembled WGS sequence"/>
</dbReference>
<comment type="similarity">
    <text evidence="3">Belongs to the Maf family. YhdE subfamily.</text>
</comment>
<evidence type="ECO:0000313" key="4">
    <source>
        <dbReference type="EMBL" id="MCG3419953.1"/>
    </source>
</evidence>
<feature type="site" description="Important for substrate specificity" evidence="3">
    <location>
        <position position="72"/>
    </location>
</feature>
<keyword evidence="3" id="KW-0546">Nucleotide metabolism</keyword>
<dbReference type="AlphaFoldDB" id="A0AAW5B7E6"/>
<comment type="cofactor">
    <cofactor evidence="1 3">
        <name>a divalent metal cation</name>
        <dbReference type="ChEBI" id="CHEBI:60240"/>
    </cofactor>
</comment>
<dbReference type="PIRSF" id="PIRSF006305">
    <property type="entry name" value="Maf"/>
    <property type="match status" value="1"/>
</dbReference>
<comment type="caution">
    <text evidence="4">The sequence shown here is derived from an EMBL/GenBank/DDBJ whole genome shotgun (WGS) entry which is preliminary data.</text>
</comment>
<keyword evidence="5" id="KW-1185">Reference proteome</keyword>
<dbReference type="RefSeq" id="WP_238020378.1">
    <property type="nucleotide sequence ID" value="NZ_JAIFZM010000010.1"/>
</dbReference>
<comment type="catalytic activity">
    <reaction evidence="3">
        <text>UTP + H2O = UMP + diphosphate + H(+)</text>
        <dbReference type="Rhea" id="RHEA:29395"/>
        <dbReference type="ChEBI" id="CHEBI:15377"/>
        <dbReference type="ChEBI" id="CHEBI:15378"/>
        <dbReference type="ChEBI" id="CHEBI:33019"/>
        <dbReference type="ChEBI" id="CHEBI:46398"/>
        <dbReference type="ChEBI" id="CHEBI:57865"/>
        <dbReference type="EC" id="3.6.1.9"/>
    </reaction>
</comment>
<dbReference type="CDD" id="cd00555">
    <property type="entry name" value="Maf"/>
    <property type="match status" value="1"/>
</dbReference>
<keyword evidence="2 3" id="KW-0378">Hydrolase</keyword>
<feature type="site" description="Important for substrate specificity" evidence="3">
    <location>
        <position position="14"/>
    </location>
</feature>
<dbReference type="InterPro" id="IPR029001">
    <property type="entry name" value="ITPase-like_fam"/>
</dbReference>